<keyword evidence="3" id="KW-1185">Reference proteome</keyword>
<dbReference type="InterPro" id="IPR036388">
    <property type="entry name" value="WH-like_DNA-bd_sf"/>
</dbReference>
<dbReference type="InterPro" id="IPR036390">
    <property type="entry name" value="WH_DNA-bd_sf"/>
</dbReference>
<dbReference type="GO" id="GO:0005829">
    <property type="term" value="C:cytosol"/>
    <property type="evidence" value="ECO:0007669"/>
    <property type="project" value="TreeGrafter"/>
</dbReference>
<dbReference type="PROSITE" id="PS50931">
    <property type="entry name" value="HTH_LYSR"/>
    <property type="match status" value="1"/>
</dbReference>
<evidence type="ECO:0000259" key="1">
    <source>
        <dbReference type="PROSITE" id="PS50931"/>
    </source>
</evidence>
<dbReference type="KEGG" id="dea:FPZ08_07845"/>
<proteinExistence type="predicted"/>
<name>A0A5B8LSP4_9HYPH</name>
<accession>A0A5B8LSP4</accession>
<feature type="domain" description="HTH lysR-type" evidence="1">
    <location>
        <begin position="64"/>
        <end position="116"/>
    </location>
</feature>
<dbReference type="EMBL" id="CP042304">
    <property type="protein sequence ID" value="QDZ10674.1"/>
    <property type="molecule type" value="Genomic_DNA"/>
</dbReference>
<dbReference type="PRINTS" id="PR00039">
    <property type="entry name" value="HTHLYSR"/>
</dbReference>
<dbReference type="PANTHER" id="PTHR30419:SF8">
    <property type="entry name" value="NITROGEN ASSIMILATION TRANSCRIPTIONAL ACTIVATOR-RELATED"/>
    <property type="match status" value="1"/>
</dbReference>
<dbReference type="InterPro" id="IPR050950">
    <property type="entry name" value="HTH-type_LysR_regulators"/>
</dbReference>
<dbReference type="GO" id="GO:0003700">
    <property type="term" value="F:DNA-binding transcription factor activity"/>
    <property type="evidence" value="ECO:0007669"/>
    <property type="project" value="InterPro"/>
</dbReference>
<protein>
    <submittedName>
        <fullName evidence="2">LysR family transcriptional regulator</fullName>
    </submittedName>
</protein>
<evidence type="ECO:0000313" key="3">
    <source>
        <dbReference type="Proteomes" id="UP000315364"/>
    </source>
</evidence>
<reference evidence="2 3" key="1">
    <citation type="submission" date="2019-07" db="EMBL/GenBank/DDBJ databases">
        <title>Full genome sequence of Devosia sp. Gsoil 520.</title>
        <authorList>
            <person name="Im W.-T."/>
        </authorList>
    </citation>
    <scope>NUCLEOTIDE SEQUENCE [LARGE SCALE GENOMIC DNA]</scope>
    <source>
        <strain evidence="2 3">Gsoil 520</strain>
    </source>
</reference>
<dbReference type="PANTHER" id="PTHR30419">
    <property type="entry name" value="HTH-TYPE TRANSCRIPTIONAL REGULATOR YBHD"/>
    <property type="match status" value="1"/>
</dbReference>
<evidence type="ECO:0000313" key="2">
    <source>
        <dbReference type="EMBL" id="QDZ10674.1"/>
    </source>
</evidence>
<dbReference type="AlphaFoldDB" id="A0A5B8LSP4"/>
<dbReference type="Pfam" id="PF00126">
    <property type="entry name" value="HTH_1"/>
    <property type="match status" value="1"/>
</dbReference>
<gene>
    <name evidence="2" type="ORF">FPZ08_07845</name>
</gene>
<dbReference type="OrthoDB" id="464481at2"/>
<dbReference type="Proteomes" id="UP000315364">
    <property type="component" value="Chromosome"/>
</dbReference>
<dbReference type="SUPFAM" id="SSF46785">
    <property type="entry name" value="Winged helix' DNA-binding domain"/>
    <property type="match status" value="1"/>
</dbReference>
<organism evidence="2 3">
    <name type="scientific">Devosia ginsengisoli</name>
    <dbReference type="NCBI Taxonomy" id="400770"/>
    <lineage>
        <taxon>Bacteria</taxon>
        <taxon>Pseudomonadati</taxon>
        <taxon>Pseudomonadota</taxon>
        <taxon>Alphaproteobacteria</taxon>
        <taxon>Hyphomicrobiales</taxon>
        <taxon>Devosiaceae</taxon>
        <taxon>Devosia</taxon>
    </lineage>
</organism>
<dbReference type="Gene3D" id="1.10.10.10">
    <property type="entry name" value="Winged helix-like DNA-binding domain superfamily/Winged helix DNA-binding domain"/>
    <property type="match status" value="1"/>
</dbReference>
<dbReference type="InterPro" id="IPR000847">
    <property type="entry name" value="LysR_HTH_N"/>
</dbReference>
<sequence>MSFSATTPSCACCAPRRIKTIATYALAERRACLLRARVVASRGEPDQCYYTRGGTVRDTRPPSLRICLEVLLRQNLTAVAQALNMTQSAVSKNVQQVEAQLGVPLFERSKDGVVPNDNARIFLSPIAESIGTRCRDRGLCQLARLGRC</sequence>